<gene>
    <name evidence="3" type="ORF">SAMN05421803_106102</name>
</gene>
<evidence type="ECO:0000256" key="2">
    <source>
        <dbReference type="SAM" id="Phobius"/>
    </source>
</evidence>
<feature type="region of interest" description="Disordered" evidence="1">
    <location>
        <begin position="1"/>
        <end position="64"/>
    </location>
</feature>
<keyword evidence="2" id="KW-0812">Transmembrane</keyword>
<dbReference type="RefSeq" id="WP_073379314.1">
    <property type="nucleotide sequence ID" value="NZ_FQZK01000006.1"/>
</dbReference>
<reference evidence="3 4" key="1">
    <citation type="submission" date="2016-11" db="EMBL/GenBank/DDBJ databases">
        <authorList>
            <person name="Jaros S."/>
            <person name="Januszkiewicz K."/>
            <person name="Wedrychowicz H."/>
        </authorList>
    </citation>
    <scope>NUCLEOTIDE SEQUENCE [LARGE SCALE GENOMIC DNA]</scope>
    <source>
        <strain evidence="3 4">CGMCC 4.5723</strain>
    </source>
</reference>
<keyword evidence="2" id="KW-0472">Membrane</keyword>
<feature type="transmembrane region" description="Helical" evidence="2">
    <location>
        <begin position="84"/>
        <end position="111"/>
    </location>
</feature>
<proteinExistence type="predicted"/>
<dbReference type="AlphaFoldDB" id="A0A1M6JEE7"/>
<keyword evidence="2" id="KW-1133">Transmembrane helix</keyword>
<evidence type="ECO:0000313" key="3">
    <source>
        <dbReference type="EMBL" id="SHJ45035.1"/>
    </source>
</evidence>
<dbReference type="Proteomes" id="UP000184452">
    <property type="component" value="Unassembled WGS sequence"/>
</dbReference>
<accession>A0A1M6JEE7</accession>
<feature type="compositionally biased region" description="Basic and acidic residues" evidence="1">
    <location>
        <begin position="35"/>
        <end position="57"/>
    </location>
</feature>
<sequence length="195" mass="19540">MSTTPEDHTGPENTGPKPEGAGQPTFEPATSVAEAPRDSEARYSGAEHSEEEHHPAEEDGTGEEAGAGAVAVPAAGGVLSAETFALVGLALLAVTVLSGQLVELFTGMVLVGGNPIAAEQITQIRTQIAAGGTLALLTALASALSLALANAGSRPWARWAATAGLIVGLLFVLVAVAAFLMIPDAAPAQPMAPPF</sequence>
<feature type="compositionally biased region" description="Basic and acidic residues" evidence="1">
    <location>
        <begin position="1"/>
        <end position="10"/>
    </location>
</feature>
<protein>
    <submittedName>
        <fullName evidence="3">Uncharacterized protein</fullName>
    </submittedName>
</protein>
<feature type="transmembrane region" description="Helical" evidence="2">
    <location>
        <begin position="132"/>
        <end position="153"/>
    </location>
</feature>
<evidence type="ECO:0000313" key="4">
    <source>
        <dbReference type="Proteomes" id="UP000184452"/>
    </source>
</evidence>
<organism evidence="3 4">
    <name type="scientific">Nocardiopsis flavescens</name>
    <dbReference type="NCBI Taxonomy" id="758803"/>
    <lineage>
        <taxon>Bacteria</taxon>
        <taxon>Bacillati</taxon>
        <taxon>Actinomycetota</taxon>
        <taxon>Actinomycetes</taxon>
        <taxon>Streptosporangiales</taxon>
        <taxon>Nocardiopsidaceae</taxon>
        <taxon>Nocardiopsis</taxon>
    </lineage>
</organism>
<name>A0A1M6JEE7_9ACTN</name>
<dbReference type="EMBL" id="FQZK01000006">
    <property type="protein sequence ID" value="SHJ45035.1"/>
    <property type="molecule type" value="Genomic_DNA"/>
</dbReference>
<keyword evidence="4" id="KW-1185">Reference proteome</keyword>
<feature type="transmembrane region" description="Helical" evidence="2">
    <location>
        <begin position="159"/>
        <end position="182"/>
    </location>
</feature>
<evidence type="ECO:0000256" key="1">
    <source>
        <dbReference type="SAM" id="MobiDB-lite"/>
    </source>
</evidence>